<dbReference type="InterPro" id="IPR036291">
    <property type="entry name" value="NAD(P)-bd_dom_sf"/>
</dbReference>
<dbReference type="RefSeq" id="WP_037253127.1">
    <property type="nucleotide sequence ID" value="NZ_QHKI01000003.1"/>
</dbReference>
<dbReference type="PRINTS" id="PR00081">
    <property type="entry name" value="GDHRDH"/>
</dbReference>
<dbReference type="PROSITE" id="PS00061">
    <property type="entry name" value="ADH_SHORT"/>
    <property type="match status" value="1"/>
</dbReference>
<dbReference type="NCBIfam" id="NF006119">
    <property type="entry name" value="PRK08264.1-5"/>
    <property type="match status" value="1"/>
</dbReference>
<dbReference type="AlphaFoldDB" id="A0A428ZNT1"/>
<reference evidence="4 5" key="1">
    <citation type="submission" date="2018-05" db="EMBL/GenBank/DDBJ databases">
        <title>Evolution of GPA BGCs.</title>
        <authorList>
            <person name="Waglechner N."/>
            <person name="Wright G.D."/>
        </authorList>
    </citation>
    <scope>NUCLEOTIDE SEQUENCE [LARGE SCALE GENOMIC DNA]</scope>
    <source>
        <strain evidence="4 5">A82846</strain>
    </source>
</reference>
<name>A0A428ZNT1_KIBAR</name>
<dbReference type="Gene3D" id="3.40.50.720">
    <property type="entry name" value="NAD(P)-binding Rossmann-like Domain"/>
    <property type="match status" value="1"/>
</dbReference>
<proteinExistence type="inferred from homology"/>
<dbReference type="Proteomes" id="UP000287547">
    <property type="component" value="Unassembled WGS sequence"/>
</dbReference>
<accession>A0A428ZNT1</accession>
<sequence length="225" mass="23455">MELENAVAVVTGANRGLGRRFAQQLVERGAKVYGAVRRPETVDIPGVVPVKFDLNDPATIEEAAKIASDATLLVNNAGVSTHAGLLDGDFADIRLEMEAHYFGTLSAIRAFVPVIESNGGGALLNVHSILSWVHTIGGGAYNAAKAAAWAMSNSVRAQLEPKGIGVTALYVAYMDTDMASFVAPEDKIDPAGVAKLALDGVAAGVAEVLADEKTRWARGNLSAAL</sequence>
<dbReference type="PANTHER" id="PTHR44196:SF1">
    <property type="entry name" value="DEHYDROGENASE_REDUCTASE SDR FAMILY MEMBER 7B"/>
    <property type="match status" value="1"/>
</dbReference>
<dbReference type="GO" id="GO:0016491">
    <property type="term" value="F:oxidoreductase activity"/>
    <property type="evidence" value="ECO:0007669"/>
    <property type="project" value="UniProtKB-KW"/>
</dbReference>
<dbReference type="OrthoDB" id="3212478at2"/>
<gene>
    <name evidence="4" type="ORF">DMH04_07020</name>
</gene>
<dbReference type="PRINTS" id="PR00080">
    <property type="entry name" value="SDRFAMILY"/>
</dbReference>
<evidence type="ECO:0000313" key="4">
    <source>
        <dbReference type="EMBL" id="RSM89708.1"/>
    </source>
</evidence>
<evidence type="ECO:0000256" key="2">
    <source>
        <dbReference type="ARBA" id="ARBA00023002"/>
    </source>
</evidence>
<evidence type="ECO:0000256" key="3">
    <source>
        <dbReference type="RuleBase" id="RU000363"/>
    </source>
</evidence>
<comment type="caution">
    <text evidence="4">The sequence shown here is derived from an EMBL/GenBank/DDBJ whole genome shotgun (WGS) entry which is preliminary data.</text>
</comment>
<dbReference type="PANTHER" id="PTHR44196">
    <property type="entry name" value="DEHYDROGENASE/REDUCTASE SDR FAMILY MEMBER 7B"/>
    <property type="match status" value="1"/>
</dbReference>
<organism evidence="4 5">
    <name type="scientific">Kibdelosporangium aridum</name>
    <dbReference type="NCBI Taxonomy" id="2030"/>
    <lineage>
        <taxon>Bacteria</taxon>
        <taxon>Bacillati</taxon>
        <taxon>Actinomycetota</taxon>
        <taxon>Actinomycetes</taxon>
        <taxon>Pseudonocardiales</taxon>
        <taxon>Pseudonocardiaceae</taxon>
        <taxon>Kibdelosporangium</taxon>
    </lineage>
</organism>
<evidence type="ECO:0000313" key="5">
    <source>
        <dbReference type="Proteomes" id="UP000287547"/>
    </source>
</evidence>
<protein>
    <submittedName>
        <fullName evidence="4">Short chain dehydrogenase</fullName>
    </submittedName>
</protein>
<comment type="similarity">
    <text evidence="1 3">Belongs to the short-chain dehydrogenases/reductases (SDR) family.</text>
</comment>
<dbReference type="SUPFAM" id="SSF51735">
    <property type="entry name" value="NAD(P)-binding Rossmann-fold domains"/>
    <property type="match status" value="1"/>
</dbReference>
<dbReference type="EMBL" id="QHKI01000003">
    <property type="protein sequence ID" value="RSM89708.1"/>
    <property type="molecule type" value="Genomic_DNA"/>
</dbReference>
<keyword evidence="2" id="KW-0560">Oxidoreductase</keyword>
<dbReference type="Pfam" id="PF00106">
    <property type="entry name" value="adh_short"/>
    <property type="match status" value="1"/>
</dbReference>
<evidence type="ECO:0000256" key="1">
    <source>
        <dbReference type="ARBA" id="ARBA00006484"/>
    </source>
</evidence>
<dbReference type="InterPro" id="IPR002347">
    <property type="entry name" value="SDR_fam"/>
</dbReference>
<dbReference type="GO" id="GO:0016020">
    <property type="term" value="C:membrane"/>
    <property type="evidence" value="ECO:0007669"/>
    <property type="project" value="TreeGrafter"/>
</dbReference>
<dbReference type="InterPro" id="IPR020904">
    <property type="entry name" value="Sc_DH/Rdtase_CS"/>
</dbReference>